<keyword evidence="2" id="KW-0547">Nucleotide-binding</keyword>
<sequence>MAKQPNTVKTITGQTINSINIKKLKCLNDLNELTFTPHALTAILGPNGSGKSSILHALAGVYMPEKDFPGEDNKLGDFFPRSPDSEWNGSSFLISMSYRRGRELIDDEKKSYGKSEARGSRWVPIYARRPLREVYYLGIDKCVPMIESEKKNSVQYVTSNVTNALVETILNKASQILNKRYTSLNSHLQPNGKKMIGVEANGMRYSSLSMSAGEQKIFLILETVLKADKYALILIDEIDLLLHDSALKRLIAVLSQHATENKIQIIFTTHREVITTMSHMVNIRHILNFSDRTYCFEDTKPDSITRLTGERRTSVEIYVEDDVAAAVVSKLCSSLKASKHVQIIKYGASSNAFTILGGALLRGEDVSKNIYVLDGDVCRLRAQKENAIKKVITGNDQRAIDLRARALEKISEFTLPEEFNPERYIHSMLVEINDNELGNDYQEIVDIARTIIFEQDSHNYVTQIINFLGIERSVGLTRIVDLASKHPSWARFTSQVVEWLTPIIEDLREIDA</sequence>
<dbReference type="InterPro" id="IPR003593">
    <property type="entry name" value="AAA+_ATPase"/>
</dbReference>
<dbReference type="InterPro" id="IPR027417">
    <property type="entry name" value="P-loop_NTPase"/>
</dbReference>
<protein>
    <submittedName>
        <fullName evidence="2">ATP-binding cassette domain-containing protein</fullName>
    </submittedName>
</protein>
<dbReference type="Proteomes" id="UP000281725">
    <property type="component" value="Unassembled WGS sequence"/>
</dbReference>
<reference evidence="2 3" key="1">
    <citation type="submission" date="2018-09" db="EMBL/GenBank/DDBJ databases">
        <title>Genome sequencing of Aeromonas veronii MS-17-88.</title>
        <authorList>
            <person name="Tekedar H.C."/>
            <person name="Arick M.A."/>
            <person name="Hsu C.-Y."/>
            <person name="Thrash A."/>
            <person name="Karsi A."/>
            <person name="Lawrence M.L."/>
            <person name="Abdelhamed H."/>
        </authorList>
    </citation>
    <scope>NUCLEOTIDE SEQUENCE [LARGE SCALE GENOMIC DNA]</scope>
    <source>
        <strain evidence="2 3">MS 17-88</strain>
    </source>
</reference>
<name>A0A3A9I4U7_AERVE</name>
<dbReference type="PANTHER" id="PTHR43581:SF4">
    <property type="entry name" value="ATP_GTP PHOSPHATASE"/>
    <property type="match status" value="1"/>
</dbReference>
<evidence type="ECO:0000313" key="3">
    <source>
        <dbReference type="Proteomes" id="UP000281725"/>
    </source>
</evidence>
<dbReference type="PANTHER" id="PTHR43581">
    <property type="entry name" value="ATP/GTP PHOSPHATASE"/>
    <property type="match status" value="1"/>
</dbReference>
<keyword evidence="2" id="KW-0067">ATP-binding</keyword>
<dbReference type="Gene3D" id="3.40.50.300">
    <property type="entry name" value="P-loop containing nucleotide triphosphate hydrolases"/>
    <property type="match status" value="2"/>
</dbReference>
<dbReference type="Pfam" id="PF13304">
    <property type="entry name" value="AAA_21"/>
    <property type="match status" value="1"/>
</dbReference>
<dbReference type="GO" id="GO:0016887">
    <property type="term" value="F:ATP hydrolysis activity"/>
    <property type="evidence" value="ECO:0007669"/>
    <property type="project" value="InterPro"/>
</dbReference>
<feature type="domain" description="AAA+ ATPase" evidence="1">
    <location>
        <begin position="37"/>
        <end position="293"/>
    </location>
</feature>
<gene>
    <name evidence="2" type="ORF">D6R50_22535</name>
</gene>
<dbReference type="GO" id="GO:0006302">
    <property type="term" value="P:double-strand break repair"/>
    <property type="evidence" value="ECO:0007669"/>
    <property type="project" value="InterPro"/>
</dbReference>
<dbReference type="SUPFAM" id="SSF52540">
    <property type="entry name" value="P-loop containing nucleoside triphosphate hydrolases"/>
    <property type="match status" value="1"/>
</dbReference>
<dbReference type="EMBL" id="RAWX01000007">
    <property type="protein sequence ID" value="RKJ84429.1"/>
    <property type="molecule type" value="Genomic_DNA"/>
</dbReference>
<dbReference type="InterPro" id="IPR051396">
    <property type="entry name" value="Bact_Antivir_Def_Nuclease"/>
</dbReference>
<dbReference type="Pfam" id="PF13175">
    <property type="entry name" value="AAA_15"/>
    <property type="match status" value="1"/>
</dbReference>
<evidence type="ECO:0000259" key="1">
    <source>
        <dbReference type="SMART" id="SM00382"/>
    </source>
</evidence>
<dbReference type="GO" id="GO:0005524">
    <property type="term" value="F:ATP binding"/>
    <property type="evidence" value="ECO:0007669"/>
    <property type="project" value="UniProtKB-KW"/>
</dbReference>
<dbReference type="AlphaFoldDB" id="A0A3A9I4U7"/>
<proteinExistence type="predicted"/>
<comment type="caution">
    <text evidence="2">The sequence shown here is derived from an EMBL/GenBank/DDBJ whole genome shotgun (WGS) entry which is preliminary data.</text>
</comment>
<evidence type="ECO:0000313" key="2">
    <source>
        <dbReference type="EMBL" id="RKJ84429.1"/>
    </source>
</evidence>
<dbReference type="RefSeq" id="WP_120416263.1">
    <property type="nucleotide sequence ID" value="NZ_JAAKSN010000012.1"/>
</dbReference>
<dbReference type="InterPro" id="IPR041685">
    <property type="entry name" value="AAA_GajA/Old/RecF-like"/>
</dbReference>
<dbReference type="SMART" id="SM00382">
    <property type="entry name" value="AAA"/>
    <property type="match status" value="1"/>
</dbReference>
<organism evidence="2 3">
    <name type="scientific">Aeromonas veronii</name>
    <dbReference type="NCBI Taxonomy" id="654"/>
    <lineage>
        <taxon>Bacteria</taxon>
        <taxon>Pseudomonadati</taxon>
        <taxon>Pseudomonadota</taxon>
        <taxon>Gammaproteobacteria</taxon>
        <taxon>Aeromonadales</taxon>
        <taxon>Aeromonadaceae</taxon>
        <taxon>Aeromonas</taxon>
    </lineage>
</organism>
<accession>A0A3A9I4U7</accession>
<dbReference type="InterPro" id="IPR003959">
    <property type="entry name" value="ATPase_AAA_core"/>
</dbReference>